<accession>A0A4R6R539</accession>
<evidence type="ECO:0000313" key="1">
    <source>
        <dbReference type="EMBL" id="TDP80919.1"/>
    </source>
</evidence>
<protein>
    <submittedName>
        <fullName evidence="1">Putative lipid carrier protein YhbT</fullName>
    </submittedName>
</protein>
<comment type="caution">
    <text evidence="1">The sequence shown here is derived from an EMBL/GenBank/DDBJ whole genome shotgun (WGS) entry which is preliminary data.</text>
</comment>
<name>A0A4R6R539_9HYPH</name>
<sequence length="189" mass="19331">MVERIAGELPGPIGLLARPPRFVRGLGARPLGAVLTRALRDLARRRPEIFDRLGSYRGFSFVVVPTDLGLAFRVVPDGAAATVTVGVDVPEGGDVTVRGPILALIGILDGSQDGDALFFGRTIAVGGRTDALLALRNAIEDAELKPSDLVGLAGPLGRAADAGVPRAVAALRARADAIDGAARAGGAGR</sequence>
<dbReference type="RefSeq" id="WP_126540742.1">
    <property type="nucleotide sequence ID" value="NZ_BSPM01000001.1"/>
</dbReference>
<dbReference type="SUPFAM" id="SSF55718">
    <property type="entry name" value="SCP-like"/>
    <property type="match status" value="1"/>
</dbReference>
<dbReference type="InterPro" id="IPR036527">
    <property type="entry name" value="SCP2_sterol-bd_dom_sf"/>
</dbReference>
<proteinExistence type="predicted"/>
<keyword evidence="2" id="KW-1185">Reference proteome</keyword>
<dbReference type="OrthoDB" id="8479080at2"/>
<dbReference type="AlphaFoldDB" id="A0A4R6R539"/>
<dbReference type="EMBL" id="SNXY01000014">
    <property type="protein sequence ID" value="TDP80919.1"/>
    <property type="molecule type" value="Genomic_DNA"/>
</dbReference>
<reference evidence="1 2" key="1">
    <citation type="submission" date="2019-03" db="EMBL/GenBank/DDBJ databases">
        <title>Genomic Encyclopedia of Type Strains, Phase IV (KMG-IV): sequencing the most valuable type-strain genomes for metagenomic binning, comparative biology and taxonomic classification.</title>
        <authorList>
            <person name="Goeker M."/>
        </authorList>
    </citation>
    <scope>NUCLEOTIDE SEQUENCE [LARGE SCALE GENOMIC DNA]</scope>
    <source>
        <strain evidence="1 2">DSM 102969</strain>
    </source>
</reference>
<gene>
    <name evidence="1" type="ORF">EDD54_4552</name>
</gene>
<dbReference type="Proteomes" id="UP000294547">
    <property type="component" value="Unassembled WGS sequence"/>
</dbReference>
<organism evidence="1 2">
    <name type="scientific">Oharaeibacter diazotrophicus</name>
    <dbReference type="NCBI Taxonomy" id="1920512"/>
    <lineage>
        <taxon>Bacteria</taxon>
        <taxon>Pseudomonadati</taxon>
        <taxon>Pseudomonadota</taxon>
        <taxon>Alphaproteobacteria</taxon>
        <taxon>Hyphomicrobiales</taxon>
        <taxon>Pleomorphomonadaceae</taxon>
        <taxon>Oharaeibacter</taxon>
    </lineage>
</organism>
<evidence type="ECO:0000313" key="2">
    <source>
        <dbReference type="Proteomes" id="UP000294547"/>
    </source>
</evidence>